<evidence type="ECO:0000313" key="2">
    <source>
        <dbReference type="EMBL" id="MCH7413265.1"/>
    </source>
</evidence>
<protein>
    <submittedName>
        <fullName evidence="2">Uncharacterized protein</fullName>
    </submittedName>
</protein>
<comment type="caution">
    <text evidence="2">The sequence shown here is derived from an EMBL/GenBank/DDBJ whole genome shotgun (WGS) entry which is preliminary data.</text>
</comment>
<name>A0ABS9VB24_9BACT</name>
<feature type="compositionally biased region" description="Gly residues" evidence="1">
    <location>
        <begin position="70"/>
        <end position="85"/>
    </location>
</feature>
<dbReference type="RefSeq" id="WP_241410865.1">
    <property type="nucleotide sequence ID" value="NZ_JAKZGO010000004.1"/>
</dbReference>
<accession>A0ABS9VB24</accession>
<evidence type="ECO:0000256" key="1">
    <source>
        <dbReference type="SAM" id="MobiDB-lite"/>
    </source>
</evidence>
<evidence type="ECO:0000313" key="3">
    <source>
        <dbReference type="Proteomes" id="UP001165430"/>
    </source>
</evidence>
<gene>
    <name evidence="2" type="ORF">MM213_07210</name>
</gene>
<dbReference type="Proteomes" id="UP001165430">
    <property type="component" value="Unassembled WGS sequence"/>
</dbReference>
<organism evidence="2 3">
    <name type="scientific">Belliella alkalica</name>
    <dbReference type="NCBI Taxonomy" id="1730871"/>
    <lineage>
        <taxon>Bacteria</taxon>
        <taxon>Pseudomonadati</taxon>
        <taxon>Bacteroidota</taxon>
        <taxon>Cytophagia</taxon>
        <taxon>Cytophagales</taxon>
        <taxon>Cyclobacteriaceae</taxon>
        <taxon>Belliella</taxon>
    </lineage>
</organism>
<proteinExistence type="predicted"/>
<dbReference type="EMBL" id="JAKZGO010000004">
    <property type="protein sequence ID" value="MCH7413265.1"/>
    <property type="molecule type" value="Genomic_DNA"/>
</dbReference>
<feature type="region of interest" description="Disordered" evidence="1">
    <location>
        <begin position="50"/>
        <end position="91"/>
    </location>
</feature>
<sequence length="91" mass="9239">MDSKTLRLGLMVLGHSLTTHCTGYWLDFPYYGIPGGVGSQQSIYVQQCWDMPTVPDGGPSTGPSHDEGSPSGGGGSGAGSYGGVGPSPTYG</sequence>
<keyword evidence="3" id="KW-1185">Reference proteome</keyword>
<reference evidence="2" key="1">
    <citation type="submission" date="2022-03" db="EMBL/GenBank/DDBJ databases">
        <title>De novo assembled genomes of Belliella spp. (Cyclobacteriaceae) strains.</title>
        <authorList>
            <person name="Szabo A."/>
            <person name="Korponai K."/>
            <person name="Felfoldi T."/>
        </authorList>
    </citation>
    <scope>NUCLEOTIDE SEQUENCE</scope>
    <source>
        <strain evidence="2">DSM 111903</strain>
    </source>
</reference>